<dbReference type="AlphaFoldDB" id="A0A6C1B154"/>
<organism evidence="1 2">
    <name type="scientific">Nitrogeniibacter mangrovi</name>
    <dbReference type="NCBI Taxonomy" id="2016596"/>
    <lineage>
        <taxon>Bacteria</taxon>
        <taxon>Pseudomonadati</taxon>
        <taxon>Pseudomonadota</taxon>
        <taxon>Betaproteobacteria</taxon>
        <taxon>Rhodocyclales</taxon>
        <taxon>Zoogloeaceae</taxon>
        <taxon>Nitrogeniibacter</taxon>
    </lineage>
</organism>
<name>A0A6C1B154_9RHOO</name>
<reference evidence="1 2" key="1">
    <citation type="submission" date="2020-02" db="EMBL/GenBank/DDBJ databases">
        <title>Nitrogenibacter mangrovi gen. nov., sp. nov. isolated from mangrove sediment, a denitrifying betaproteobacterium.</title>
        <authorList>
            <person name="Liao H."/>
            <person name="Tian Y."/>
        </authorList>
    </citation>
    <scope>NUCLEOTIDE SEQUENCE [LARGE SCALE GENOMIC DNA]</scope>
    <source>
        <strain evidence="1 2">M9-3-2</strain>
    </source>
</reference>
<accession>A0A6C1B154</accession>
<dbReference type="Pfam" id="PF04299">
    <property type="entry name" value="FMN_bind_2"/>
    <property type="match status" value="1"/>
</dbReference>
<dbReference type="RefSeq" id="WP_173763726.1">
    <property type="nucleotide sequence ID" value="NZ_CP048836.1"/>
</dbReference>
<sequence>MYCPRHFSIEDPACLHEFMRAHPLATLVTHGADGLDANHVPLMVRGAEGAERLAGHVARANPLWEDHDGEHVLCVFQGPDHYISPSAYPTKAETGKVVPTWNYAVVHARGILRVIEERDWLHALVTDLTRTHEAGLPTPWQVSDAPDDYVERMLGAIVGIEIEVTRLVGKWKVSQNQPENNRAGVVQALSTGDEAARAMAGLVERFAKDRP</sequence>
<dbReference type="PIRSF" id="PIRSF010372">
    <property type="entry name" value="PaiB"/>
    <property type="match status" value="1"/>
</dbReference>
<dbReference type="KEGG" id="azq:G3580_02300"/>
<proteinExistence type="predicted"/>
<dbReference type="PANTHER" id="PTHR35802:SF1">
    <property type="entry name" value="PROTEASE SYNTHASE AND SPORULATION PROTEIN PAI 2"/>
    <property type="match status" value="1"/>
</dbReference>
<gene>
    <name evidence="1" type="ORF">G3580_02300</name>
</gene>
<dbReference type="SUPFAM" id="SSF50475">
    <property type="entry name" value="FMN-binding split barrel"/>
    <property type="match status" value="1"/>
</dbReference>
<protein>
    <submittedName>
        <fullName evidence="1">FMN-binding negative transcriptional regulator</fullName>
    </submittedName>
</protein>
<dbReference type="Proteomes" id="UP000501991">
    <property type="component" value="Chromosome"/>
</dbReference>
<evidence type="ECO:0000313" key="1">
    <source>
        <dbReference type="EMBL" id="QID16558.1"/>
    </source>
</evidence>
<dbReference type="PANTHER" id="PTHR35802">
    <property type="entry name" value="PROTEASE SYNTHASE AND SPORULATION PROTEIN PAI 2"/>
    <property type="match status" value="1"/>
</dbReference>
<dbReference type="InterPro" id="IPR012349">
    <property type="entry name" value="Split_barrel_FMN-bd"/>
</dbReference>
<dbReference type="Gene3D" id="2.30.110.10">
    <property type="entry name" value="Electron Transport, Fmn-binding Protein, Chain A"/>
    <property type="match status" value="1"/>
</dbReference>
<dbReference type="InterPro" id="IPR007396">
    <property type="entry name" value="TR_PAI2-type"/>
</dbReference>
<evidence type="ECO:0000313" key="2">
    <source>
        <dbReference type="Proteomes" id="UP000501991"/>
    </source>
</evidence>
<keyword evidence="2" id="KW-1185">Reference proteome</keyword>
<dbReference type="EMBL" id="CP048836">
    <property type="protein sequence ID" value="QID16558.1"/>
    <property type="molecule type" value="Genomic_DNA"/>
</dbReference>